<feature type="region of interest" description="Disordered" evidence="1">
    <location>
        <begin position="86"/>
        <end position="194"/>
    </location>
</feature>
<reference evidence="4 5" key="1">
    <citation type="submission" date="2016-03" db="EMBL/GenBank/DDBJ databases">
        <authorList>
            <person name="Ploux O."/>
        </authorList>
    </citation>
    <scope>NUCLEOTIDE SEQUENCE [LARGE SCALE GENOMIC DNA]</scope>
    <source>
        <strain evidence="4 5">UAMH 11012</strain>
    </source>
</reference>
<feature type="compositionally biased region" description="Low complexity" evidence="1">
    <location>
        <begin position="99"/>
        <end position="194"/>
    </location>
</feature>
<proteinExistence type="predicted"/>
<dbReference type="OrthoDB" id="3630276at2759"/>
<accession>A0A1L7XA84</accession>
<evidence type="ECO:0000256" key="2">
    <source>
        <dbReference type="SAM" id="Phobius"/>
    </source>
</evidence>
<dbReference type="PROSITE" id="PS51257">
    <property type="entry name" value="PROKAR_LIPOPROTEIN"/>
    <property type="match status" value="1"/>
</dbReference>
<feature type="chain" id="PRO_5012769751" description="Extracellular membrane protein CFEM domain-containing protein" evidence="3">
    <location>
        <begin position="18"/>
        <end position="356"/>
    </location>
</feature>
<keyword evidence="2" id="KW-0472">Membrane</keyword>
<dbReference type="EMBL" id="FJOG01000019">
    <property type="protein sequence ID" value="CZR61922.1"/>
    <property type="molecule type" value="Genomic_DNA"/>
</dbReference>
<evidence type="ECO:0000256" key="1">
    <source>
        <dbReference type="SAM" id="MobiDB-lite"/>
    </source>
</evidence>
<evidence type="ECO:0008006" key="6">
    <source>
        <dbReference type="Google" id="ProtNLM"/>
    </source>
</evidence>
<feature type="region of interest" description="Disordered" evidence="1">
    <location>
        <begin position="292"/>
        <end position="356"/>
    </location>
</feature>
<protein>
    <recommendedName>
        <fullName evidence="6">Extracellular membrane protein CFEM domain-containing protein</fullName>
    </recommendedName>
</protein>
<keyword evidence="2" id="KW-0812">Transmembrane</keyword>
<gene>
    <name evidence="4" type="ORF">PAC_11819</name>
</gene>
<sequence length="356" mass="36005">MRTTLIALLASASIVSASGCARNNIEDLVADTSCGSIDAIANCLGAADLQRLDEIERCYSSNGCEVGAATVEAVWFAKDCQPLDNGRGDLRRRADSTTEDSTTAKTTAKSTSAKSTSEKTSSTTVASTSATTTVDSTTSDSTSSTATTASSTTSTSSSTTTTSTGSTTSGATTTGTCSVTSTKSTSSCQTTSGTSTCVATTTEIASCAPGMICFSATAGADVCMKRDDELTTSGLIVTIIFGVALAATAIAFGIMCFRNSAKAKQEQRAQLLAAASSKGNDVEAQSFPNRSEANLPLITPGGTRSEETGYYGASQPQQDYFGQSGSGGNSVTPPGNRGGAPQLHQGLGALGGETRY</sequence>
<feature type="compositionally biased region" description="Basic and acidic residues" evidence="1">
    <location>
        <begin position="86"/>
        <end position="96"/>
    </location>
</feature>
<evidence type="ECO:0000313" key="5">
    <source>
        <dbReference type="Proteomes" id="UP000184330"/>
    </source>
</evidence>
<keyword evidence="2" id="KW-1133">Transmembrane helix</keyword>
<keyword evidence="3" id="KW-0732">Signal</keyword>
<organism evidence="4 5">
    <name type="scientific">Phialocephala subalpina</name>
    <dbReference type="NCBI Taxonomy" id="576137"/>
    <lineage>
        <taxon>Eukaryota</taxon>
        <taxon>Fungi</taxon>
        <taxon>Dikarya</taxon>
        <taxon>Ascomycota</taxon>
        <taxon>Pezizomycotina</taxon>
        <taxon>Leotiomycetes</taxon>
        <taxon>Helotiales</taxon>
        <taxon>Mollisiaceae</taxon>
        <taxon>Phialocephala</taxon>
        <taxon>Phialocephala fortinii species complex</taxon>
    </lineage>
</organism>
<evidence type="ECO:0000313" key="4">
    <source>
        <dbReference type="EMBL" id="CZR61922.1"/>
    </source>
</evidence>
<feature type="transmembrane region" description="Helical" evidence="2">
    <location>
        <begin position="234"/>
        <end position="257"/>
    </location>
</feature>
<name>A0A1L7XA84_9HELO</name>
<keyword evidence="5" id="KW-1185">Reference proteome</keyword>
<feature type="signal peptide" evidence="3">
    <location>
        <begin position="1"/>
        <end position="17"/>
    </location>
</feature>
<feature type="compositionally biased region" description="Polar residues" evidence="1">
    <location>
        <begin position="314"/>
        <end position="333"/>
    </location>
</feature>
<dbReference type="AlphaFoldDB" id="A0A1L7XA84"/>
<dbReference type="Proteomes" id="UP000184330">
    <property type="component" value="Unassembled WGS sequence"/>
</dbReference>
<evidence type="ECO:0000256" key="3">
    <source>
        <dbReference type="SAM" id="SignalP"/>
    </source>
</evidence>